<proteinExistence type="predicted"/>
<gene>
    <name evidence="1" type="ORF">H9791_09500</name>
</gene>
<evidence type="ECO:0000313" key="1">
    <source>
        <dbReference type="EMBL" id="MBU3814721.1"/>
    </source>
</evidence>
<protein>
    <submittedName>
        <fullName evidence="1">2-oxoacid:ferredoxin oxidoreductase subunit beta</fullName>
    </submittedName>
</protein>
<dbReference type="Proteomes" id="UP000824236">
    <property type="component" value="Unassembled WGS sequence"/>
</dbReference>
<accession>A0A9E2KIC9</accession>
<evidence type="ECO:0000313" key="2">
    <source>
        <dbReference type="Proteomes" id="UP000824236"/>
    </source>
</evidence>
<dbReference type="AlphaFoldDB" id="A0A9E2KIC9"/>
<comment type="caution">
    <text evidence="1">The sequence shown here is derived from an EMBL/GenBank/DDBJ whole genome shotgun (WGS) entry which is preliminary data.</text>
</comment>
<reference evidence="1" key="1">
    <citation type="journal article" date="2021" name="PeerJ">
        <title>Extensive microbial diversity within the chicken gut microbiome revealed by metagenomics and culture.</title>
        <authorList>
            <person name="Gilroy R."/>
            <person name="Ravi A."/>
            <person name="Getino M."/>
            <person name="Pursley I."/>
            <person name="Horton D.L."/>
            <person name="Alikhan N.F."/>
            <person name="Baker D."/>
            <person name="Gharbi K."/>
            <person name="Hall N."/>
            <person name="Watson M."/>
            <person name="Adriaenssens E.M."/>
            <person name="Foster-Nyarko E."/>
            <person name="Jarju S."/>
            <person name="Secka A."/>
            <person name="Antonio M."/>
            <person name="Oren A."/>
            <person name="Chaudhuri R.R."/>
            <person name="La Ragione R."/>
            <person name="Hildebrand F."/>
            <person name="Pallen M.J."/>
        </authorList>
    </citation>
    <scope>NUCLEOTIDE SEQUENCE</scope>
    <source>
        <strain evidence="1">B3-3758</strain>
    </source>
</reference>
<organism evidence="1 2">
    <name type="scientific">Candidatus Bacteroides intestinipullorum</name>
    <dbReference type="NCBI Taxonomy" id="2838471"/>
    <lineage>
        <taxon>Bacteria</taxon>
        <taxon>Pseudomonadati</taxon>
        <taxon>Bacteroidota</taxon>
        <taxon>Bacteroidia</taxon>
        <taxon>Bacteroidales</taxon>
        <taxon>Bacteroidaceae</taxon>
        <taxon>Bacteroides</taxon>
    </lineage>
</organism>
<sequence>LEHGKPMLFGENHEYGLAQEGFGLKVVKLGENGITEKDILIHDAHCMDNTLQLKLALMEGPDFPIALGVIRDVDEPTYDEAVHAQIEEVSAKKKYHNFEELLMTNDTWEVK</sequence>
<reference evidence="1" key="2">
    <citation type="submission" date="2021-04" db="EMBL/GenBank/DDBJ databases">
        <authorList>
            <person name="Gilroy R."/>
        </authorList>
    </citation>
    <scope>NUCLEOTIDE SEQUENCE</scope>
    <source>
        <strain evidence="1">B3-3758</strain>
    </source>
</reference>
<dbReference type="EMBL" id="JAHLFO010000128">
    <property type="protein sequence ID" value="MBU3814721.1"/>
    <property type="molecule type" value="Genomic_DNA"/>
</dbReference>
<feature type="non-terminal residue" evidence="1">
    <location>
        <position position="1"/>
    </location>
</feature>
<name>A0A9E2KIC9_9BACE</name>